<evidence type="ECO:0000313" key="3">
    <source>
        <dbReference type="Proteomes" id="UP000033930"/>
    </source>
</evidence>
<organism evidence="2 3">
    <name type="scientific">Candidatus Uhrbacteria bacterium GW2011_GWC1_41_20</name>
    <dbReference type="NCBI Taxonomy" id="1618983"/>
    <lineage>
        <taxon>Bacteria</taxon>
        <taxon>Candidatus Uhriibacteriota</taxon>
    </lineage>
</organism>
<evidence type="ECO:0000313" key="2">
    <source>
        <dbReference type="EMBL" id="KKR98410.1"/>
    </source>
</evidence>
<protein>
    <recommendedName>
        <fullName evidence="4">Regulator of chromosome condensation</fullName>
    </recommendedName>
</protein>
<proteinExistence type="predicted"/>
<evidence type="ECO:0008006" key="4">
    <source>
        <dbReference type="Google" id="ProtNLM"/>
    </source>
</evidence>
<dbReference type="Pfam" id="PF11617">
    <property type="entry name" value="Cu-binding_MopE"/>
    <property type="match status" value="3"/>
</dbReference>
<evidence type="ECO:0000256" key="1">
    <source>
        <dbReference type="SAM" id="SignalP"/>
    </source>
</evidence>
<name>A0A0G0XNN8_9BACT</name>
<dbReference type="PATRIC" id="fig|1618983.3.peg.744"/>
<sequence>MRALFLSIVSVLPLFLTACGSQQEPLIDEAEAGRDMSLFCCMDRDGDKSPSHEPCTGPASGCAWAKTWDCDDGDASINPNAVEIWYDGVDQDCDGHSDYDQDYDSIESAEHGGEDCNDEEFAASPGRNEVFDGVDNDCDGRVDESPTGRWYVDADGDGFGDNGQYAVDTKFIASAVTQTVNYATHGGDCRDDNFHINPEAREYLNGLDDDCDGKIDEDFRD</sequence>
<dbReference type="AlphaFoldDB" id="A0A0G0XNN8"/>
<reference evidence="2 3" key="1">
    <citation type="journal article" date="2015" name="Nature">
        <title>rRNA introns, odd ribosomes, and small enigmatic genomes across a large radiation of phyla.</title>
        <authorList>
            <person name="Brown C.T."/>
            <person name="Hug L.A."/>
            <person name="Thomas B.C."/>
            <person name="Sharon I."/>
            <person name="Castelle C.J."/>
            <person name="Singh A."/>
            <person name="Wilkins M.J."/>
            <person name="Williams K.H."/>
            <person name="Banfield J.F."/>
        </authorList>
    </citation>
    <scope>NUCLEOTIDE SEQUENCE [LARGE SCALE GENOMIC DNA]</scope>
</reference>
<feature type="signal peptide" evidence="1">
    <location>
        <begin position="1"/>
        <end position="18"/>
    </location>
</feature>
<comment type="caution">
    <text evidence="2">The sequence shown here is derived from an EMBL/GenBank/DDBJ whole genome shotgun (WGS) entry which is preliminary data.</text>
</comment>
<dbReference type="Proteomes" id="UP000033930">
    <property type="component" value="Unassembled WGS sequence"/>
</dbReference>
<dbReference type="InterPro" id="IPR021655">
    <property type="entry name" value="Put_metal-bd"/>
</dbReference>
<gene>
    <name evidence="2" type="ORF">UU50_C0018G0015</name>
</gene>
<feature type="chain" id="PRO_5002535270" description="Regulator of chromosome condensation" evidence="1">
    <location>
        <begin position="19"/>
        <end position="221"/>
    </location>
</feature>
<keyword evidence="1" id="KW-0732">Signal</keyword>
<accession>A0A0G0XNN8</accession>
<dbReference type="EMBL" id="LCAW01000018">
    <property type="protein sequence ID" value="KKR98410.1"/>
    <property type="molecule type" value="Genomic_DNA"/>
</dbReference>
<dbReference type="PROSITE" id="PS51257">
    <property type="entry name" value="PROKAR_LIPOPROTEIN"/>
    <property type="match status" value="1"/>
</dbReference>